<name>A0A921B6B2_9STAP</name>
<feature type="compositionally biased region" description="Low complexity" evidence="1">
    <location>
        <begin position="45"/>
        <end position="54"/>
    </location>
</feature>
<proteinExistence type="predicted"/>
<evidence type="ECO:0000313" key="2">
    <source>
        <dbReference type="EMBL" id="HJE19041.1"/>
    </source>
</evidence>
<comment type="caution">
    <text evidence="2">The sequence shown here is derived from an EMBL/GenBank/DDBJ whole genome shotgun (WGS) entry which is preliminary data.</text>
</comment>
<protein>
    <submittedName>
        <fullName evidence="2">Uncharacterized protein</fullName>
    </submittedName>
</protein>
<sequence length="54" mass="6149">MGKEKKESFFKKVFSSKKDCCSVEFEEVQENNEKTSSKDTDIKSDSSCCSPKTE</sequence>
<dbReference type="AlphaFoldDB" id="A0A921B6B2"/>
<feature type="compositionally biased region" description="Basic and acidic residues" evidence="1">
    <location>
        <begin position="31"/>
        <end position="44"/>
    </location>
</feature>
<dbReference type="Proteomes" id="UP000763505">
    <property type="component" value="Unassembled WGS sequence"/>
</dbReference>
<evidence type="ECO:0000313" key="3">
    <source>
        <dbReference type="Proteomes" id="UP000763505"/>
    </source>
</evidence>
<reference evidence="2" key="2">
    <citation type="submission" date="2021-09" db="EMBL/GenBank/DDBJ databases">
        <authorList>
            <person name="Gilroy R."/>
        </authorList>
    </citation>
    <scope>NUCLEOTIDE SEQUENCE</scope>
    <source>
        <strain evidence="2">6019</strain>
    </source>
</reference>
<gene>
    <name evidence="2" type="ORF">K8V35_01635</name>
</gene>
<accession>A0A921B6B2</accession>
<reference evidence="2" key="1">
    <citation type="journal article" date="2021" name="PeerJ">
        <title>Extensive microbial diversity within the chicken gut microbiome revealed by metagenomics and culture.</title>
        <authorList>
            <person name="Gilroy R."/>
            <person name="Ravi A."/>
            <person name="Getino M."/>
            <person name="Pursley I."/>
            <person name="Horton D.L."/>
            <person name="Alikhan N.F."/>
            <person name="Baker D."/>
            <person name="Gharbi K."/>
            <person name="Hall N."/>
            <person name="Watson M."/>
            <person name="Adriaenssens E.M."/>
            <person name="Foster-Nyarko E."/>
            <person name="Jarju S."/>
            <person name="Secka A."/>
            <person name="Antonio M."/>
            <person name="Oren A."/>
            <person name="Chaudhuri R.R."/>
            <person name="La Ragione R."/>
            <person name="Hildebrand F."/>
            <person name="Pallen M.J."/>
        </authorList>
    </citation>
    <scope>NUCLEOTIDE SEQUENCE</scope>
    <source>
        <strain evidence="2">6019</strain>
    </source>
</reference>
<dbReference type="EMBL" id="DYYI01000014">
    <property type="protein sequence ID" value="HJE19041.1"/>
    <property type="molecule type" value="Genomic_DNA"/>
</dbReference>
<organism evidence="2 3">
    <name type="scientific">Aliicoccus persicus</name>
    <dbReference type="NCBI Taxonomy" id="930138"/>
    <lineage>
        <taxon>Bacteria</taxon>
        <taxon>Bacillati</taxon>
        <taxon>Bacillota</taxon>
        <taxon>Bacilli</taxon>
        <taxon>Bacillales</taxon>
        <taxon>Staphylococcaceae</taxon>
        <taxon>Aliicoccus</taxon>
    </lineage>
</organism>
<feature type="region of interest" description="Disordered" evidence="1">
    <location>
        <begin position="29"/>
        <end position="54"/>
    </location>
</feature>
<evidence type="ECO:0000256" key="1">
    <source>
        <dbReference type="SAM" id="MobiDB-lite"/>
    </source>
</evidence>